<feature type="domain" description="Transposase MuDR plant" evidence="2">
    <location>
        <begin position="214"/>
        <end position="275"/>
    </location>
</feature>
<accession>A0ABC8J217</accession>
<dbReference type="AlphaFoldDB" id="A0ABC8J217"/>
<evidence type="ECO:0000259" key="2">
    <source>
        <dbReference type="Pfam" id="PF03108"/>
    </source>
</evidence>
<keyword evidence="4" id="KW-1185">Reference proteome</keyword>
<dbReference type="PANTHER" id="PTHR31973">
    <property type="entry name" value="POLYPROTEIN, PUTATIVE-RELATED"/>
    <property type="match status" value="1"/>
</dbReference>
<organism evidence="3 4">
    <name type="scientific">Eruca vesicaria subsp. sativa</name>
    <name type="common">Garden rocket</name>
    <name type="synonym">Eruca sativa</name>
    <dbReference type="NCBI Taxonomy" id="29727"/>
    <lineage>
        <taxon>Eukaryota</taxon>
        <taxon>Viridiplantae</taxon>
        <taxon>Streptophyta</taxon>
        <taxon>Embryophyta</taxon>
        <taxon>Tracheophyta</taxon>
        <taxon>Spermatophyta</taxon>
        <taxon>Magnoliopsida</taxon>
        <taxon>eudicotyledons</taxon>
        <taxon>Gunneridae</taxon>
        <taxon>Pentapetalae</taxon>
        <taxon>rosids</taxon>
        <taxon>malvids</taxon>
        <taxon>Brassicales</taxon>
        <taxon>Brassicaceae</taxon>
        <taxon>Brassiceae</taxon>
        <taxon>Eruca</taxon>
    </lineage>
</organism>
<proteinExistence type="predicted"/>
<evidence type="ECO:0000256" key="1">
    <source>
        <dbReference type="SAM" id="MobiDB-lite"/>
    </source>
</evidence>
<protein>
    <recommendedName>
        <fullName evidence="2">Transposase MuDR plant domain-containing protein</fullName>
    </recommendedName>
</protein>
<comment type="caution">
    <text evidence="3">The sequence shown here is derived from an EMBL/GenBank/DDBJ whole genome shotgun (WGS) entry which is preliminary data.</text>
</comment>
<evidence type="ECO:0000313" key="3">
    <source>
        <dbReference type="EMBL" id="CAH8299965.1"/>
    </source>
</evidence>
<reference evidence="3 4" key="1">
    <citation type="submission" date="2022-03" db="EMBL/GenBank/DDBJ databases">
        <authorList>
            <person name="Macdonald S."/>
            <person name="Ahmed S."/>
            <person name="Newling K."/>
        </authorList>
    </citation>
    <scope>NUCLEOTIDE SEQUENCE [LARGE SCALE GENOMIC DNA]</scope>
</reference>
<feature type="region of interest" description="Disordered" evidence="1">
    <location>
        <begin position="100"/>
        <end position="119"/>
    </location>
</feature>
<gene>
    <name evidence="3" type="ORF">ERUC_LOCUS2661</name>
</gene>
<feature type="compositionally biased region" description="Polar residues" evidence="1">
    <location>
        <begin position="183"/>
        <end position="192"/>
    </location>
</feature>
<dbReference type="InterPro" id="IPR004332">
    <property type="entry name" value="Transposase_MuDR"/>
</dbReference>
<sequence length="380" mass="42743">MNSVGTNDLETAAKKETRNEVLITHDLPNAGGTQLSPLIMPNLTQTRDELSSNRNSPIVRSSSAFEKETWNEVLITHDLPNAGGTQLSPLIMPNLTQTRDELSSNRNSPIARSSSAFERGTQFLPETEWNNIQRVDELSGIRHNHYVSPSTGFISNKRGLNLMGPAVDGSERSKLSSFSSRRGQQNVGEESHSFSEISSPTCVTNQCDDTDELFCGKFFKDKKEMSTKLKSLAVSQSFEFRTEYSDRKRYMLTCVEEKCSWCFRARSVKGSQMFVVRHYVSKHTCDTSLRSVKHRQATAKLLGSMVSNHYEGGKTGLKPKQIIEKARKDHGVMISYSKAWRCQEHAQDLARGTPDDSYEALPSWFHMLKDKNPGSVTFIE</sequence>
<dbReference type="EMBL" id="CAKOAT010052934">
    <property type="protein sequence ID" value="CAH8299965.1"/>
    <property type="molecule type" value="Genomic_DNA"/>
</dbReference>
<feature type="compositionally biased region" description="Polar residues" evidence="1">
    <location>
        <begin position="104"/>
        <end position="116"/>
    </location>
</feature>
<dbReference type="Proteomes" id="UP001642260">
    <property type="component" value="Unassembled WGS sequence"/>
</dbReference>
<name>A0ABC8J217_ERUVS</name>
<feature type="region of interest" description="Disordered" evidence="1">
    <location>
        <begin position="165"/>
        <end position="192"/>
    </location>
</feature>
<evidence type="ECO:0000313" key="4">
    <source>
        <dbReference type="Proteomes" id="UP001642260"/>
    </source>
</evidence>
<dbReference type="Pfam" id="PF03108">
    <property type="entry name" value="DBD_Tnp_Mut"/>
    <property type="match status" value="1"/>
</dbReference>
<dbReference type="PANTHER" id="PTHR31973:SF195">
    <property type="entry name" value="MUDR FAMILY TRANSPOSASE"/>
    <property type="match status" value="1"/>
</dbReference>
<feature type="non-terminal residue" evidence="3">
    <location>
        <position position="380"/>
    </location>
</feature>